<dbReference type="EMBL" id="QOPD01000004">
    <property type="protein sequence ID" value="RCL38269.1"/>
    <property type="molecule type" value="Genomic_DNA"/>
</dbReference>
<keyword evidence="2" id="KW-0413">Isomerase</keyword>
<dbReference type="PIRSF" id="PIRSF016184">
    <property type="entry name" value="PhzC_PhzF"/>
    <property type="match status" value="1"/>
</dbReference>
<evidence type="ECO:0000256" key="2">
    <source>
        <dbReference type="ARBA" id="ARBA00023235"/>
    </source>
</evidence>
<dbReference type="GO" id="GO:0005737">
    <property type="term" value="C:cytoplasm"/>
    <property type="evidence" value="ECO:0007669"/>
    <property type="project" value="TreeGrafter"/>
</dbReference>
<dbReference type="Gene3D" id="3.10.310.10">
    <property type="entry name" value="Diaminopimelate Epimerase, Chain A, domain 1"/>
    <property type="match status" value="2"/>
</dbReference>
<comment type="caution">
    <text evidence="4">The sequence shown here is derived from an EMBL/GenBank/DDBJ whole genome shotgun (WGS) entry which is preliminary data.</text>
</comment>
<sequence length="259" mass="29011">MNQEVYFVNSFTSELFRGNPAGVIFYSKAMSNELMQKIAAENNLSETAFIDINSNEIRFFTPEIEVDLCGHATLASAFIYFNFINTEKNEVTFRSKRGSLVALKAATGIQISLPRDIYRKVDNHQLFEDALNVRVNELYKGIDDYLVILESEDTVKNLEPNFQMLKEIDARGVVVSAKGNNIDFVSRWFGPQTGVNEDPVTGSAHALLAPYWAENLGKTHMQAAQISPRGGKLDCKLDSDFVHITGDAKLYLKGKINLD</sequence>
<dbReference type="InterPro" id="IPR003719">
    <property type="entry name" value="Phenazine_PhzF-like"/>
</dbReference>
<dbReference type="Proteomes" id="UP000252147">
    <property type="component" value="Unassembled WGS sequence"/>
</dbReference>
<comment type="similarity">
    <text evidence="1">Belongs to the PhzF family.</text>
</comment>
<gene>
    <name evidence="4" type="ORF">DBW97_03170</name>
</gene>
<evidence type="ECO:0000313" key="4">
    <source>
        <dbReference type="EMBL" id="RCL38269.1"/>
    </source>
</evidence>
<dbReference type="AlphaFoldDB" id="A0A368BLS5"/>
<reference evidence="4 5" key="1">
    <citation type="journal article" date="2018" name="Microbiome">
        <title>Fine metagenomic profile of the Mediterranean stratified and mixed water columns revealed by assembly and recruitment.</title>
        <authorList>
            <person name="Haro-Moreno J.M."/>
            <person name="Lopez-Perez M."/>
            <person name="De La Torre J.R."/>
            <person name="Picazo A."/>
            <person name="Camacho A."/>
            <person name="Rodriguez-Valera F."/>
        </authorList>
    </citation>
    <scope>NUCLEOTIDE SEQUENCE [LARGE SCALE GENOMIC DNA]</scope>
    <source>
        <strain evidence="4">MED-G83</strain>
    </source>
</reference>
<dbReference type="PANTHER" id="PTHR13774:SF17">
    <property type="entry name" value="PHENAZINE BIOSYNTHESIS-LIKE DOMAIN-CONTAINING PROTEIN"/>
    <property type="match status" value="1"/>
</dbReference>
<name>A0A368BLS5_9GAMM</name>
<organism evidence="4 5">
    <name type="scientific">SAR86 cluster bacterium</name>
    <dbReference type="NCBI Taxonomy" id="2030880"/>
    <lineage>
        <taxon>Bacteria</taxon>
        <taxon>Pseudomonadati</taxon>
        <taxon>Pseudomonadota</taxon>
        <taxon>Gammaproteobacteria</taxon>
        <taxon>SAR86 cluster</taxon>
    </lineage>
</organism>
<evidence type="ECO:0000313" key="5">
    <source>
        <dbReference type="Proteomes" id="UP000252147"/>
    </source>
</evidence>
<accession>A0A368BLS5</accession>
<evidence type="ECO:0000256" key="1">
    <source>
        <dbReference type="ARBA" id="ARBA00008270"/>
    </source>
</evidence>
<dbReference type="GO" id="GO:0016853">
    <property type="term" value="F:isomerase activity"/>
    <property type="evidence" value="ECO:0007669"/>
    <property type="project" value="UniProtKB-KW"/>
</dbReference>
<dbReference type="PANTHER" id="PTHR13774">
    <property type="entry name" value="PHENAZINE BIOSYNTHESIS PROTEIN"/>
    <property type="match status" value="1"/>
</dbReference>
<dbReference type="NCBIfam" id="TIGR00654">
    <property type="entry name" value="PhzF_family"/>
    <property type="match status" value="1"/>
</dbReference>
<dbReference type="SUPFAM" id="SSF54506">
    <property type="entry name" value="Diaminopimelate epimerase-like"/>
    <property type="match status" value="1"/>
</dbReference>
<feature type="active site" evidence="3">
    <location>
        <position position="46"/>
    </location>
</feature>
<evidence type="ECO:0000256" key="3">
    <source>
        <dbReference type="PIRSR" id="PIRSR016184-1"/>
    </source>
</evidence>
<proteinExistence type="inferred from homology"/>
<dbReference type="Pfam" id="PF02567">
    <property type="entry name" value="PhzC-PhzF"/>
    <property type="match status" value="1"/>
</dbReference>
<protein>
    <submittedName>
        <fullName evidence="4">PhzF family phenazine biosynthesis protein</fullName>
    </submittedName>
</protein>